<evidence type="ECO:0000256" key="2">
    <source>
        <dbReference type="SAM" id="SignalP"/>
    </source>
</evidence>
<feature type="region of interest" description="Disordered" evidence="1">
    <location>
        <begin position="28"/>
        <end position="72"/>
    </location>
</feature>
<organism evidence="3 4">
    <name type="scientific">Stecheria intestinalis</name>
    <dbReference type="NCBI Taxonomy" id="2606630"/>
    <lineage>
        <taxon>Bacteria</taxon>
        <taxon>Bacillati</taxon>
        <taxon>Bacillota</taxon>
        <taxon>Erysipelotrichia</taxon>
        <taxon>Erysipelotrichales</taxon>
        <taxon>Erysipelotrichaceae</taxon>
        <taxon>Stecheria</taxon>
    </lineage>
</organism>
<dbReference type="RefSeq" id="WP_154505976.1">
    <property type="nucleotide sequence ID" value="NZ_VUMN01000051.1"/>
</dbReference>
<name>A0A7X2NUH9_9FIRM</name>
<gene>
    <name evidence="3" type="ORF">FYJ51_12880</name>
</gene>
<keyword evidence="4" id="KW-1185">Reference proteome</keyword>
<evidence type="ECO:0000313" key="4">
    <source>
        <dbReference type="Proteomes" id="UP000461880"/>
    </source>
</evidence>
<sequence>MINNKTYSILLISSLLLAACSSADSGKASANASPDLTSPSETTAVTADHTEEPAPTPSEVSVPEPSSYTDTDTGIIYSAVDESAISATYIRHTEPEAEVTRFPDQIQAEYLSSENGYSWFTFRDTDSNDSVTVGVMSLLPDLELQITGEKAEEGDRIYLALNFNHGIANPLQKSDSRYGLYWYNWNFASIDGVVFQTYVLSSTSEAPGKGGEVIAESNSWQLIRNDSYYSTVMGSADVSDEEKQEVEVLHQNEFIILK</sequence>
<protein>
    <submittedName>
        <fullName evidence="3">Uncharacterized protein</fullName>
    </submittedName>
</protein>
<comment type="caution">
    <text evidence="3">The sequence shown here is derived from an EMBL/GenBank/DDBJ whole genome shotgun (WGS) entry which is preliminary data.</text>
</comment>
<evidence type="ECO:0000256" key="1">
    <source>
        <dbReference type="SAM" id="MobiDB-lite"/>
    </source>
</evidence>
<accession>A0A7X2NUH9</accession>
<proteinExistence type="predicted"/>
<feature type="signal peptide" evidence="2">
    <location>
        <begin position="1"/>
        <end position="23"/>
    </location>
</feature>
<reference evidence="3 4" key="1">
    <citation type="submission" date="2019-08" db="EMBL/GenBank/DDBJ databases">
        <title>In-depth cultivation of the pig gut microbiome towards novel bacterial diversity and tailored functional studies.</title>
        <authorList>
            <person name="Wylensek D."/>
            <person name="Hitch T.C.A."/>
            <person name="Clavel T."/>
        </authorList>
    </citation>
    <scope>NUCLEOTIDE SEQUENCE [LARGE SCALE GENOMIC DNA]</scope>
    <source>
        <strain evidence="3 4">Oil+RF-744-GAM-WT-6</strain>
    </source>
</reference>
<feature type="compositionally biased region" description="Low complexity" evidence="1">
    <location>
        <begin position="57"/>
        <end position="67"/>
    </location>
</feature>
<keyword evidence="2" id="KW-0732">Signal</keyword>
<feature type="compositionally biased region" description="Polar residues" evidence="1">
    <location>
        <begin position="28"/>
        <end position="45"/>
    </location>
</feature>
<evidence type="ECO:0000313" key="3">
    <source>
        <dbReference type="EMBL" id="MSS59787.1"/>
    </source>
</evidence>
<dbReference type="AlphaFoldDB" id="A0A7X2NUH9"/>
<dbReference type="EMBL" id="VUMN01000051">
    <property type="protein sequence ID" value="MSS59787.1"/>
    <property type="molecule type" value="Genomic_DNA"/>
</dbReference>
<dbReference type="Proteomes" id="UP000461880">
    <property type="component" value="Unassembled WGS sequence"/>
</dbReference>
<dbReference type="PROSITE" id="PS51257">
    <property type="entry name" value="PROKAR_LIPOPROTEIN"/>
    <property type="match status" value="1"/>
</dbReference>
<feature type="chain" id="PRO_5039181406" evidence="2">
    <location>
        <begin position="24"/>
        <end position="258"/>
    </location>
</feature>